<evidence type="ECO:0000313" key="6">
    <source>
        <dbReference type="Proteomes" id="UP000243579"/>
    </source>
</evidence>
<dbReference type="Proteomes" id="UP000243579">
    <property type="component" value="Unassembled WGS sequence"/>
</dbReference>
<evidence type="ECO:0000256" key="3">
    <source>
        <dbReference type="ARBA" id="ARBA00022691"/>
    </source>
</evidence>
<dbReference type="Pfam" id="PF09273">
    <property type="entry name" value="Rubis-subs-bind"/>
    <property type="match status" value="1"/>
</dbReference>
<evidence type="ECO:0000256" key="2">
    <source>
        <dbReference type="ARBA" id="ARBA00022679"/>
    </source>
</evidence>
<dbReference type="InterPro" id="IPR050600">
    <property type="entry name" value="SETD3_SETD6_MTase"/>
</dbReference>
<proteinExistence type="predicted"/>
<dbReference type="InterPro" id="IPR015353">
    <property type="entry name" value="Rubisco_LSMT_subst-bd"/>
</dbReference>
<dbReference type="GO" id="GO:0016279">
    <property type="term" value="F:protein-lysine N-methyltransferase activity"/>
    <property type="evidence" value="ECO:0007669"/>
    <property type="project" value="TreeGrafter"/>
</dbReference>
<dbReference type="OrthoDB" id="341421at2759"/>
<dbReference type="InterPro" id="IPR046341">
    <property type="entry name" value="SET_dom_sf"/>
</dbReference>
<comment type="caution">
    <text evidence="5">The sequence shown here is derived from an EMBL/GenBank/DDBJ whole genome shotgun (WGS) entry which is preliminary data.</text>
</comment>
<dbReference type="GO" id="GO:0032259">
    <property type="term" value="P:methylation"/>
    <property type="evidence" value="ECO:0007669"/>
    <property type="project" value="UniProtKB-KW"/>
</dbReference>
<keyword evidence="2" id="KW-0808">Transferase</keyword>
<organism evidence="5 6">
    <name type="scientific">Achlya hypogyna</name>
    <name type="common">Oomycete</name>
    <name type="synonym">Protoachlya hypogyna</name>
    <dbReference type="NCBI Taxonomy" id="1202772"/>
    <lineage>
        <taxon>Eukaryota</taxon>
        <taxon>Sar</taxon>
        <taxon>Stramenopiles</taxon>
        <taxon>Oomycota</taxon>
        <taxon>Saprolegniomycetes</taxon>
        <taxon>Saprolegniales</taxon>
        <taxon>Achlyaceae</taxon>
        <taxon>Achlya</taxon>
    </lineage>
</organism>
<dbReference type="SUPFAM" id="SSF81822">
    <property type="entry name" value="RuBisCo LSMT C-terminal, substrate-binding domain"/>
    <property type="match status" value="1"/>
</dbReference>
<dbReference type="Gene3D" id="3.90.1410.10">
    <property type="entry name" value="set domain protein methyltransferase, domain 1"/>
    <property type="match status" value="1"/>
</dbReference>
<name>A0A1V9ZKH1_ACHHY</name>
<dbReference type="CDD" id="cd10527">
    <property type="entry name" value="SET_LSMT"/>
    <property type="match status" value="1"/>
</dbReference>
<dbReference type="SUPFAM" id="SSF82199">
    <property type="entry name" value="SET domain"/>
    <property type="match status" value="1"/>
</dbReference>
<reference evidence="5 6" key="1">
    <citation type="journal article" date="2014" name="Genome Biol. Evol.">
        <title>The secreted proteins of Achlya hypogyna and Thraustotheca clavata identify the ancestral oomycete secretome and reveal gene acquisitions by horizontal gene transfer.</title>
        <authorList>
            <person name="Misner I."/>
            <person name="Blouin N."/>
            <person name="Leonard G."/>
            <person name="Richards T.A."/>
            <person name="Lane C.E."/>
        </authorList>
    </citation>
    <scope>NUCLEOTIDE SEQUENCE [LARGE SCALE GENOMIC DNA]</scope>
    <source>
        <strain evidence="5 6">ATCC 48635</strain>
    </source>
</reference>
<dbReference type="STRING" id="1202772.A0A1V9ZKH1"/>
<dbReference type="PROSITE" id="PS50280">
    <property type="entry name" value="SET"/>
    <property type="match status" value="1"/>
</dbReference>
<dbReference type="Gene3D" id="3.90.1420.10">
    <property type="entry name" value="Rubisco LSMT, substrate-binding domain"/>
    <property type="match status" value="1"/>
</dbReference>
<dbReference type="InterPro" id="IPR001214">
    <property type="entry name" value="SET_dom"/>
</dbReference>
<keyword evidence="3" id="KW-0949">S-adenosyl-L-methionine</keyword>
<protein>
    <recommendedName>
        <fullName evidence="4">SET domain-containing protein</fullName>
    </recommendedName>
</protein>
<accession>A0A1V9ZKH1</accession>
<keyword evidence="1" id="KW-0489">Methyltransferase</keyword>
<feature type="domain" description="SET" evidence="4">
    <location>
        <begin position="24"/>
        <end position="239"/>
    </location>
</feature>
<dbReference type="InterPro" id="IPR036464">
    <property type="entry name" value="Rubisco_LSMT_subst-bd_sf"/>
</dbReference>
<dbReference type="PANTHER" id="PTHR13271">
    <property type="entry name" value="UNCHARACTERIZED PUTATIVE METHYLTRANSFERASE"/>
    <property type="match status" value="1"/>
</dbReference>
<gene>
    <name evidence="5" type="ORF">ACHHYP_08577</name>
</gene>
<dbReference type="Pfam" id="PF00856">
    <property type="entry name" value="SET"/>
    <property type="match status" value="1"/>
</dbReference>
<evidence type="ECO:0000259" key="4">
    <source>
        <dbReference type="PROSITE" id="PS50280"/>
    </source>
</evidence>
<dbReference type="AlphaFoldDB" id="A0A1V9ZKH1"/>
<evidence type="ECO:0000313" key="5">
    <source>
        <dbReference type="EMBL" id="OQR98494.1"/>
    </source>
</evidence>
<keyword evidence="6" id="KW-1185">Reference proteome</keyword>
<dbReference type="EMBL" id="JNBR01000084">
    <property type="protein sequence ID" value="OQR98494.1"/>
    <property type="molecule type" value="Genomic_DNA"/>
</dbReference>
<evidence type="ECO:0000256" key="1">
    <source>
        <dbReference type="ARBA" id="ARBA00022603"/>
    </source>
</evidence>
<sequence length="412" mass="46637">MVVGRLEQALVALVQGTRGCFVSPKMRVMRYPSMGIGVQATDAISAGETVLVASRELWHDVSASGARAAAKAEAPAFLDRVDTYCQKNTRMADAVVLATHLVMKDTADPYVATLPPQIDVPMYWSERRLDELRHTDVLDTINDARTFYRNMYGHLFGAQPIVSPAEFQWALTVLMSRATSGAHQPFTLIPYFEWFNHSSLAYSMARGACHHEYVEKDDAFVVTATQDHAPGEQLFINYGAHTQSTYLRHYGFASMAHATTLDPIQIKCRVAITDDVTDPTLTREKVSWLTAKGLPLAKDVPLTIHIEHLDKHPLEWEWLRVHVATREELMHRQRHGQWDASNQRRVWAWLAAYCEARLARYRTSAEEDYDLLRSDEAPLEAWRASCVHVRLGEKMILKSLLDVNAQIQRAPV</sequence>